<protein>
    <submittedName>
        <fullName evidence="1">Uncharacterized protein</fullName>
    </submittedName>
</protein>
<organism evidence="1 2">
    <name type="scientific">Gymnopus androsaceus JB14</name>
    <dbReference type="NCBI Taxonomy" id="1447944"/>
    <lineage>
        <taxon>Eukaryota</taxon>
        <taxon>Fungi</taxon>
        <taxon>Dikarya</taxon>
        <taxon>Basidiomycota</taxon>
        <taxon>Agaricomycotina</taxon>
        <taxon>Agaricomycetes</taxon>
        <taxon>Agaricomycetidae</taxon>
        <taxon>Agaricales</taxon>
        <taxon>Marasmiineae</taxon>
        <taxon>Omphalotaceae</taxon>
        <taxon>Gymnopus</taxon>
    </lineage>
</organism>
<evidence type="ECO:0000313" key="2">
    <source>
        <dbReference type="Proteomes" id="UP000799118"/>
    </source>
</evidence>
<proteinExistence type="predicted"/>
<dbReference type="Proteomes" id="UP000799118">
    <property type="component" value="Unassembled WGS sequence"/>
</dbReference>
<name>A0A6A4ILW0_9AGAR</name>
<dbReference type="EMBL" id="ML769386">
    <property type="protein sequence ID" value="KAE9409827.1"/>
    <property type="molecule type" value="Genomic_DNA"/>
</dbReference>
<gene>
    <name evidence="1" type="ORF">BT96DRAFT_458904</name>
</gene>
<dbReference type="AlphaFoldDB" id="A0A6A4ILW0"/>
<reference evidence="1" key="1">
    <citation type="journal article" date="2019" name="Environ. Microbiol.">
        <title>Fungal ecological strategies reflected in gene transcription - a case study of two litter decomposers.</title>
        <authorList>
            <person name="Barbi F."/>
            <person name="Kohler A."/>
            <person name="Barry K."/>
            <person name="Baskaran P."/>
            <person name="Daum C."/>
            <person name="Fauchery L."/>
            <person name="Ihrmark K."/>
            <person name="Kuo A."/>
            <person name="LaButti K."/>
            <person name="Lipzen A."/>
            <person name="Morin E."/>
            <person name="Grigoriev I.V."/>
            <person name="Henrissat B."/>
            <person name="Lindahl B."/>
            <person name="Martin F."/>
        </authorList>
    </citation>
    <scope>NUCLEOTIDE SEQUENCE</scope>
    <source>
        <strain evidence="1">JB14</strain>
    </source>
</reference>
<keyword evidence="2" id="KW-1185">Reference proteome</keyword>
<evidence type="ECO:0000313" key="1">
    <source>
        <dbReference type="EMBL" id="KAE9409827.1"/>
    </source>
</evidence>
<sequence length="120" mass="13466">MSSLKKQGLRISKLILLCSQSCSLALFLNQIISNLPDPIHEILIDFPIYATVDSPVEPYSNLENWSELDEALVQRHAQGLLESILFRFPPFAASLTDETVVEHELTLLPQVGKCRYPQTG</sequence>
<accession>A0A6A4ILW0</accession>